<feature type="transmembrane region" description="Helical" evidence="5">
    <location>
        <begin position="203"/>
        <end position="221"/>
    </location>
</feature>
<feature type="transmembrane region" description="Helical" evidence="5">
    <location>
        <begin position="328"/>
        <end position="348"/>
    </location>
</feature>
<evidence type="ECO:0000256" key="2">
    <source>
        <dbReference type="ARBA" id="ARBA00022692"/>
    </source>
</evidence>
<sequence length="369" mass="39694">MLGLDIIAQDTMAFPWHQRTPVHGLRIVIPVGVALGIGAATGHEAAGAIAAGAAYTVGFAAFHEALASDLLSMFLLTLGIASGTLIGSLAAPWVWTTLLVVGIAAVNYGIASNLGPTAGWMAQQCAVYVIIATYFPNGLHFALGRSSMILLGGTIQMAVTAIFRIFAPAAIRRQPGPTLGQIRGRILVLWHELLHDVQLRGATLGYILRLAFTLLLSTWVYKHYGVRSGYWAPMTAVLVLRPQWTGTMSRGLARLLGTMVAAGFALFLAQFTPFPQPLVFVLIIVAAWASYALQAVNYAAFSCFLTLYIVFLFRFGGFSQSSAAHLRLFNTALGGALALLVDVLWLVFKPQRFLPQTREETPILPPDGI</sequence>
<comment type="subcellular location">
    <subcellularLocation>
        <location evidence="1">Membrane</location>
        <topology evidence="1">Multi-pass membrane protein</topology>
    </subcellularLocation>
</comment>
<evidence type="ECO:0000259" key="6">
    <source>
        <dbReference type="Pfam" id="PF13515"/>
    </source>
</evidence>
<evidence type="ECO:0000313" key="8">
    <source>
        <dbReference type="Proteomes" id="UP000236728"/>
    </source>
</evidence>
<keyword evidence="4 5" id="KW-0472">Membrane</keyword>
<dbReference type="Proteomes" id="UP000236728">
    <property type="component" value="Unassembled WGS sequence"/>
</dbReference>
<name>A0A1H6A7Y4_9BACT</name>
<dbReference type="InterPro" id="IPR049453">
    <property type="entry name" value="Memb_transporter_dom"/>
</dbReference>
<feature type="transmembrane region" description="Helical" evidence="5">
    <location>
        <begin position="148"/>
        <end position="167"/>
    </location>
</feature>
<gene>
    <name evidence="7" type="ORF">SAMN05421819_2937</name>
</gene>
<keyword evidence="3 5" id="KW-1133">Transmembrane helix</keyword>
<keyword evidence="8" id="KW-1185">Reference proteome</keyword>
<evidence type="ECO:0000256" key="4">
    <source>
        <dbReference type="ARBA" id="ARBA00023136"/>
    </source>
</evidence>
<dbReference type="GO" id="GO:0016020">
    <property type="term" value="C:membrane"/>
    <property type="evidence" value="ECO:0007669"/>
    <property type="project" value="UniProtKB-SubCell"/>
</dbReference>
<feature type="domain" description="Integral membrane bound transporter" evidence="6">
    <location>
        <begin position="217"/>
        <end position="341"/>
    </location>
</feature>
<evidence type="ECO:0000256" key="3">
    <source>
        <dbReference type="ARBA" id="ARBA00022989"/>
    </source>
</evidence>
<evidence type="ECO:0000256" key="5">
    <source>
        <dbReference type="SAM" id="Phobius"/>
    </source>
</evidence>
<dbReference type="Pfam" id="PF13515">
    <property type="entry name" value="FUSC_2"/>
    <property type="match status" value="1"/>
</dbReference>
<dbReference type="RefSeq" id="WP_103933815.1">
    <property type="nucleotide sequence ID" value="NZ_FNVA01000005.1"/>
</dbReference>
<proteinExistence type="predicted"/>
<keyword evidence="2 5" id="KW-0812">Transmembrane</keyword>
<feature type="transmembrane region" description="Helical" evidence="5">
    <location>
        <begin position="251"/>
        <end position="268"/>
    </location>
</feature>
<dbReference type="OrthoDB" id="128040at2"/>
<reference evidence="7 8" key="1">
    <citation type="submission" date="2016-10" db="EMBL/GenBank/DDBJ databases">
        <authorList>
            <person name="de Groot N.N."/>
        </authorList>
    </citation>
    <scope>NUCLEOTIDE SEQUENCE [LARGE SCALE GENOMIC DNA]</scope>
    <source>
        <strain evidence="7 8">DSM 22489</strain>
    </source>
</reference>
<evidence type="ECO:0000313" key="7">
    <source>
        <dbReference type="EMBL" id="SEG43846.1"/>
    </source>
</evidence>
<feature type="transmembrane region" description="Helical" evidence="5">
    <location>
        <begin position="93"/>
        <end position="111"/>
    </location>
</feature>
<accession>A0A1H6A7Y4</accession>
<protein>
    <submittedName>
        <fullName evidence="7">Fusaric acid resistance protein-like</fullName>
    </submittedName>
</protein>
<feature type="transmembrane region" description="Helical" evidence="5">
    <location>
        <begin position="117"/>
        <end position="136"/>
    </location>
</feature>
<organism evidence="7 8">
    <name type="scientific">Bryocella elongata</name>
    <dbReference type="NCBI Taxonomy" id="863522"/>
    <lineage>
        <taxon>Bacteria</taxon>
        <taxon>Pseudomonadati</taxon>
        <taxon>Acidobacteriota</taxon>
        <taxon>Terriglobia</taxon>
        <taxon>Terriglobales</taxon>
        <taxon>Acidobacteriaceae</taxon>
        <taxon>Bryocella</taxon>
    </lineage>
</organism>
<feature type="transmembrane region" description="Helical" evidence="5">
    <location>
        <begin position="298"/>
        <end position="316"/>
    </location>
</feature>
<evidence type="ECO:0000256" key="1">
    <source>
        <dbReference type="ARBA" id="ARBA00004141"/>
    </source>
</evidence>
<dbReference type="AlphaFoldDB" id="A0A1H6A7Y4"/>
<dbReference type="EMBL" id="FNVA01000005">
    <property type="protein sequence ID" value="SEG43846.1"/>
    <property type="molecule type" value="Genomic_DNA"/>
</dbReference>